<feature type="compositionally biased region" description="Acidic residues" evidence="1">
    <location>
        <begin position="12"/>
        <end position="21"/>
    </location>
</feature>
<dbReference type="GO" id="GO:0020037">
    <property type="term" value="F:heme binding"/>
    <property type="evidence" value="ECO:0007669"/>
    <property type="project" value="InterPro"/>
</dbReference>
<reference evidence="2 3" key="1">
    <citation type="submission" date="2016-10" db="EMBL/GenBank/DDBJ databases">
        <authorList>
            <person name="de Groot N.N."/>
        </authorList>
    </citation>
    <scope>NUCLEOTIDE SEQUENCE [LARGE SCALE GENOMIC DNA]</scope>
    <source>
        <strain evidence="2 3">CCM7597</strain>
    </source>
</reference>
<name>A0A1H3W3J2_9BACI</name>
<protein>
    <submittedName>
        <fullName evidence="2">Thiosulfate dehydrogenase</fullName>
    </submittedName>
</protein>
<keyword evidence="3" id="KW-1185">Reference proteome</keyword>
<feature type="region of interest" description="Disordered" evidence="1">
    <location>
        <begin position="1"/>
        <end position="45"/>
    </location>
</feature>
<dbReference type="SUPFAM" id="SSF46626">
    <property type="entry name" value="Cytochrome c"/>
    <property type="match status" value="1"/>
</dbReference>
<gene>
    <name evidence="2" type="ORF">SAMN05421743_101308</name>
</gene>
<dbReference type="Gene3D" id="1.10.760.10">
    <property type="entry name" value="Cytochrome c-like domain"/>
    <property type="match status" value="1"/>
</dbReference>
<dbReference type="STRING" id="571932.SAMN05421743_101308"/>
<accession>A0A1H3W3J2</accession>
<organism evidence="2 3">
    <name type="scientific">Thalassobacillus cyri</name>
    <dbReference type="NCBI Taxonomy" id="571932"/>
    <lineage>
        <taxon>Bacteria</taxon>
        <taxon>Bacillati</taxon>
        <taxon>Bacillota</taxon>
        <taxon>Bacilli</taxon>
        <taxon>Bacillales</taxon>
        <taxon>Bacillaceae</taxon>
        <taxon>Thalassobacillus</taxon>
    </lineage>
</organism>
<dbReference type="InterPro" id="IPR036909">
    <property type="entry name" value="Cyt_c-like_dom_sf"/>
</dbReference>
<dbReference type="GO" id="GO:0009055">
    <property type="term" value="F:electron transfer activity"/>
    <property type="evidence" value="ECO:0007669"/>
    <property type="project" value="InterPro"/>
</dbReference>
<dbReference type="AlphaFoldDB" id="A0A1H3W3J2"/>
<dbReference type="RefSeq" id="WP_245728719.1">
    <property type="nucleotide sequence ID" value="NZ_FNQR01000001.1"/>
</dbReference>
<proteinExistence type="predicted"/>
<evidence type="ECO:0000313" key="3">
    <source>
        <dbReference type="Proteomes" id="UP000198584"/>
    </source>
</evidence>
<dbReference type="EMBL" id="FNQR01000001">
    <property type="protein sequence ID" value="SDZ81705.1"/>
    <property type="molecule type" value="Genomic_DNA"/>
</dbReference>
<sequence length="111" mass="12349">MIISACSNNQESNEEKDDQSEEAPRETTQEVVNDPPSLDDLEDSPEAEYIRYGEKLMKETNTVMADYVGNELSCTSCHAEGGLSDASSFVGVTTQFPQYRKREGVVFTIED</sequence>
<dbReference type="Proteomes" id="UP000198584">
    <property type="component" value="Unassembled WGS sequence"/>
</dbReference>
<evidence type="ECO:0000313" key="2">
    <source>
        <dbReference type="EMBL" id="SDZ81705.1"/>
    </source>
</evidence>
<evidence type="ECO:0000256" key="1">
    <source>
        <dbReference type="SAM" id="MobiDB-lite"/>
    </source>
</evidence>
<feature type="compositionally biased region" description="Polar residues" evidence="1">
    <location>
        <begin position="1"/>
        <end position="11"/>
    </location>
</feature>